<evidence type="ECO:0000256" key="1">
    <source>
        <dbReference type="SAM" id="Phobius"/>
    </source>
</evidence>
<dbReference type="EMBL" id="MZGV01000118">
    <property type="protein sequence ID" value="OPJ55120.1"/>
    <property type="molecule type" value="Genomic_DNA"/>
</dbReference>
<keyword evidence="1" id="KW-1133">Transmembrane helix</keyword>
<protein>
    <submittedName>
        <fullName evidence="2">Uncharacterized protein</fullName>
    </submittedName>
</protein>
<dbReference type="STRING" id="1450648.CLORY_44630"/>
<comment type="caution">
    <text evidence="2">The sequence shown here is derived from an EMBL/GenBank/DDBJ whole genome shotgun (WGS) entry which is preliminary data.</text>
</comment>
<accession>A0A1V4I5H3</accession>
<dbReference type="SUPFAM" id="SSF53756">
    <property type="entry name" value="UDP-Glycosyltransferase/glycogen phosphorylase"/>
    <property type="match status" value="1"/>
</dbReference>
<reference evidence="2 3" key="1">
    <citation type="submission" date="2017-03" db="EMBL/GenBank/DDBJ databases">
        <title>Genome sequence of Clostridium oryzae DSM 28571.</title>
        <authorList>
            <person name="Poehlein A."/>
            <person name="Daniel R."/>
        </authorList>
    </citation>
    <scope>NUCLEOTIDE SEQUENCE [LARGE SCALE GENOMIC DNA]</scope>
    <source>
        <strain evidence="2 3">DSM 28571</strain>
    </source>
</reference>
<evidence type="ECO:0000313" key="2">
    <source>
        <dbReference type="EMBL" id="OPJ55120.1"/>
    </source>
</evidence>
<organism evidence="2 3">
    <name type="scientific">Clostridium oryzae</name>
    <dbReference type="NCBI Taxonomy" id="1450648"/>
    <lineage>
        <taxon>Bacteria</taxon>
        <taxon>Bacillati</taxon>
        <taxon>Bacillota</taxon>
        <taxon>Clostridia</taxon>
        <taxon>Eubacteriales</taxon>
        <taxon>Clostridiaceae</taxon>
        <taxon>Clostridium</taxon>
    </lineage>
</organism>
<dbReference type="AlphaFoldDB" id="A0A1V4I5H3"/>
<gene>
    <name evidence="2" type="ORF">CLORY_44630</name>
</gene>
<feature type="transmembrane region" description="Helical" evidence="1">
    <location>
        <begin position="130"/>
        <end position="153"/>
    </location>
</feature>
<dbReference type="RefSeq" id="WP_079428675.1">
    <property type="nucleotide sequence ID" value="NZ_MZGV01000118.1"/>
</dbReference>
<keyword evidence="3" id="KW-1185">Reference proteome</keyword>
<dbReference type="Gene3D" id="3.40.50.2000">
    <property type="entry name" value="Glycogen Phosphorylase B"/>
    <property type="match status" value="1"/>
</dbReference>
<sequence>MKELLIIRSVSFQQLDLNFTAIKEKYTHCNISLLTHEHGVKLAKKYKDIKNIYVYPYKEGFKAGNSVEELKQKKFDVVIVPVTNISGAGFFNVLKFSKMINANKRVMCNVVSELNEISDSRIVLMQLKDILFKTSASLLTALMTVFMIIFLPLKLRSLIKK</sequence>
<name>A0A1V4I5H3_9CLOT</name>
<dbReference type="OrthoDB" id="1931716at2"/>
<keyword evidence="1" id="KW-0472">Membrane</keyword>
<evidence type="ECO:0000313" key="3">
    <source>
        <dbReference type="Proteomes" id="UP000190080"/>
    </source>
</evidence>
<dbReference type="Proteomes" id="UP000190080">
    <property type="component" value="Unassembled WGS sequence"/>
</dbReference>
<proteinExistence type="predicted"/>
<keyword evidence="1" id="KW-0812">Transmembrane</keyword>